<dbReference type="Pfam" id="PF13848">
    <property type="entry name" value="Thioredoxin_6"/>
    <property type="match status" value="1"/>
</dbReference>
<evidence type="ECO:0000256" key="5">
    <source>
        <dbReference type="ARBA" id="ARBA00022729"/>
    </source>
</evidence>
<keyword evidence="9 13" id="KW-0413">Isomerase</keyword>
<dbReference type="PANTHER" id="PTHR18929:SF132">
    <property type="entry name" value="PROTEIN DISULFIDE-ISOMERASE A3"/>
    <property type="match status" value="1"/>
</dbReference>
<sequence length="482" mass="54359">MRLQLFFLLSLVYGSLGENVVDLGDSDFDSSMEGYDTALVMFYAPWCGHCKKLKPEFEKSGGDLLENDPPVQLVKVDCTEAGKDTCARFEVRGYPTLKIFRAGELSSEYNGPRDAAGITKHMKSQVGPASKTFKSVVEVKEYLKSKKEVVIVSYGQDEAQSAAFMKTANSLRETISFAHVEGKEKELKGIVLHRPAHLVTKLEESIVFYKGDMDKSKITTWIKENYHGLVGHRDTTNVAEFESPLLVAYYDVDYVKNPKGTNYWRNRVMKIAKSHKDLHFAVSNKDDFINELNDFGLDTPSTPDQKAPLVTLRSAKLEKFVMSEAFSVDSLEKFVSDYEAGKLEPYMKSEDIPDNSKNVVKIAVAKNFKELITDEKEKDILIEFYAPWCGHCKKLTPIYEELGESMKDENVLITKIDATANDVPSEFNVRGFPTLFWIPAGGKPVNYEGGREKLDFIKYIAKHATSELKGYDRKGKAKKSEL</sequence>
<keyword evidence="6" id="KW-0677">Repeat</keyword>
<feature type="disulfide bond" description="Redox-active" evidence="11">
    <location>
        <begin position="389"/>
        <end position="392"/>
    </location>
</feature>
<proteinExistence type="inferred from homology"/>
<keyword evidence="8 11" id="KW-1015">Disulfide bond</keyword>
<dbReference type="PRINTS" id="PR00421">
    <property type="entry name" value="THIOREDOXIN"/>
</dbReference>
<dbReference type="SUPFAM" id="SSF52833">
    <property type="entry name" value="Thioredoxin-like"/>
    <property type="match status" value="4"/>
</dbReference>
<dbReference type="CDD" id="cd02995">
    <property type="entry name" value="PDI_a_PDI_a'_C"/>
    <property type="match status" value="1"/>
</dbReference>
<dbReference type="OMA" id="HRTQDSV"/>
<dbReference type="FunFam" id="3.40.30.10:FF:000045">
    <property type="entry name" value="Disulfide-isomerase A3"/>
    <property type="match status" value="1"/>
</dbReference>
<feature type="chain" id="PRO_5005393093" description="Protein disulfide-isomerase" evidence="13">
    <location>
        <begin position="18"/>
        <end position="482"/>
    </location>
</feature>
<accession>A0A0K2T8W6</accession>
<evidence type="ECO:0000256" key="2">
    <source>
        <dbReference type="ARBA" id="ARBA00004319"/>
    </source>
</evidence>
<protein>
    <recommendedName>
        <fullName evidence="4 13">Protein disulfide-isomerase</fullName>
        <ecNumber evidence="4 13">5.3.4.1</ecNumber>
    </recommendedName>
</protein>
<comment type="similarity">
    <text evidence="3 12">Belongs to the protein disulfide isomerase family.</text>
</comment>
<dbReference type="EC" id="5.3.4.1" evidence="4 13"/>
<evidence type="ECO:0000256" key="9">
    <source>
        <dbReference type="ARBA" id="ARBA00023235"/>
    </source>
</evidence>
<keyword evidence="7" id="KW-0256">Endoplasmic reticulum</keyword>
<dbReference type="GO" id="GO:0005788">
    <property type="term" value="C:endoplasmic reticulum lumen"/>
    <property type="evidence" value="ECO:0007669"/>
    <property type="project" value="UniProtKB-SubCell"/>
</dbReference>
<reference evidence="15" key="1">
    <citation type="submission" date="2014-05" db="EMBL/GenBank/DDBJ databases">
        <authorList>
            <person name="Chronopoulou M."/>
        </authorList>
    </citation>
    <scope>NUCLEOTIDE SEQUENCE</scope>
    <source>
        <tissue evidence="15">Whole organism</tissue>
    </source>
</reference>
<evidence type="ECO:0000256" key="10">
    <source>
        <dbReference type="ARBA" id="ARBA00023284"/>
    </source>
</evidence>
<dbReference type="FunFam" id="3.40.30.10:FF:000017">
    <property type="entry name" value="Protein disulfide-isomerase A4"/>
    <property type="match status" value="1"/>
</dbReference>
<evidence type="ECO:0000256" key="12">
    <source>
        <dbReference type="RuleBase" id="RU004208"/>
    </source>
</evidence>
<dbReference type="FunFam" id="3.40.30.10:FF:000077">
    <property type="entry name" value="Protein disulfide-isomerase"/>
    <property type="match status" value="1"/>
</dbReference>
<feature type="domain" description="Thioredoxin" evidence="14">
    <location>
        <begin position="338"/>
        <end position="465"/>
    </location>
</feature>
<evidence type="ECO:0000256" key="7">
    <source>
        <dbReference type="ARBA" id="ARBA00022824"/>
    </source>
</evidence>
<feature type="disulfide bond" description="Redox-active" evidence="11">
    <location>
        <begin position="47"/>
        <end position="50"/>
    </location>
</feature>
<dbReference type="InterPro" id="IPR005788">
    <property type="entry name" value="PDI_thioredoxin-like_dom"/>
</dbReference>
<comment type="subcellular location">
    <subcellularLocation>
        <location evidence="2">Endoplasmic reticulum lumen</location>
    </subcellularLocation>
</comment>
<dbReference type="AlphaFoldDB" id="A0A0K2T8W6"/>
<dbReference type="NCBIfam" id="TIGR01130">
    <property type="entry name" value="ER_PDI_fam"/>
    <property type="match status" value="1"/>
</dbReference>
<evidence type="ECO:0000313" key="15">
    <source>
        <dbReference type="EMBL" id="CDW22022.1"/>
    </source>
</evidence>
<evidence type="ECO:0000256" key="1">
    <source>
        <dbReference type="ARBA" id="ARBA00001182"/>
    </source>
</evidence>
<keyword evidence="5 13" id="KW-0732">Signal</keyword>
<dbReference type="CDD" id="cd03073">
    <property type="entry name" value="PDI_b'_ERp72_ERp57"/>
    <property type="match status" value="1"/>
</dbReference>
<evidence type="ECO:0000256" key="8">
    <source>
        <dbReference type="ARBA" id="ARBA00023157"/>
    </source>
</evidence>
<dbReference type="OrthoDB" id="427280at2759"/>
<feature type="signal peptide" evidence="13">
    <location>
        <begin position="1"/>
        <end position="17"/>
    </location>
</feature>
<dbReference type="PANTHER" id="PTHR18929">
    <property type="entry name" value="PROTEIN DISULFIDE ISOMERASE"/>
    <property type="match status" value="1"/>
</dbReference>
<evidence type="ECO:0000256" key="4">
    <source>
        <dbReference type="ARBA" id="ARBA00012723"/>
    </source>
</evidence>
<dbReference type="GO" id="GO:0003756">
    <property type="term" value="F:protein disulfide isomerase activity"/>
    <property type="evidence" value="ECO:0007669"/>
    <property type="project" value="UniProtKB-EC"/>
</dbReference>
<keyword evidence="10 11" id="KW-0676">Redox-active center</keyword>
<evidence type="ECO:0000256" key="11">
    <source>
        <dbReference type="PIRSR" id="PIRSR605792-51"/>
    </source>
</evidence>
<evidence type="ECO:0000256" key="6">
    <source>
        <dbReference type="ARBA" id="ARBA00022737"/>
    </source>
</evidence>
<evidence type="ECO:0000256" key="13">
    <source>
        <dbReference type="RuleBase" id="RU361130"/>
    </source>
</evidence>
<dbReference type="NCBIfam" id="TIGR01126">
    <property type="entry name" value="pdi_dom"/>
    <property type="match status" value="1"/>
</dbReference>
<dbReference type="PROSITE" id="PS51352">
    <property type="entry name" value="THIOREDOXIN_2"/>
    <property type="match status" value="2"/>
</dbReference>
<organism evidence="15">
    <name type="scientific">Lepeophtheirus salmonis</name>
    <name type="common">Salmon louse</name>
    <name type="synonym">Caligus salmonis</name>
    <dbReference type="NCBI Taxonomy" id="72036"/>
    <lineage>
        <taxon>Eukaryota</taxon>
        <taxon>Metazoa</taxon>
        <taxon>Ecdysozoa</taxon>
        <taxon>Arthropoda</taxon>
        <taxon>Crustacea</taxon>
        <taxon>Multicrustacea</taxon>
        <taxon>Hexanauplia</taxon>
        <taxon>Copepoda</taxon>
        <taxon>Siphonostomatoida</taxon>
        <taxon>Caligidae</taxon>
        <taxon>Lepeophtheirus</taxon>
    </lineage>
</organism>
<dbReference type="EMBL" id="HACA01004661">
    <property type="protein sequence ID" value="CDW22022.1"/>
    <property type="molecule type" value="Transcribed_RNA"/>
</dbReference>
<evidence type="ECO:0000259" key="14">
    <source>
        <dbReference type="PROSITE" id="PS51352"/>
    </source>
</evidence>
<feature type="domain" description="Thioredoxin" evidence="14">
    <location>
        <begin position="1"/>
        <end position="127"/>
    </location>
</feature>
<evidence type="ECO:0000256" key="3">
    <source>
        <dbReference type="ARBA" id="ARBA00006347"/>
    </source>
</evidence>
<dbReference type="FunFam" id="3.40.30.10:FF:000303">
    <property type="entry name" value="Protein disulfide-isomerase"/>
    <property type="match status" value="1"/>
</dbReference>
<dbReference type="GO" id="GO:0006457">
    <property type="term" value="P:protein folding"/>
    <property type="evidence" value="ECO:0007669"/>
    <property type="project" value="TreeGrafter"/>
</dbReference>
<dbReference type="InterPro" id="IPR036249">
    <property type="entry name" value="Thioredoxin-like_sf"/>
</dbReference>
<dbReference type="PROSITE" id="PS00194">
    <property type="entry name" value="THIOREDOXIN_1"/>
    <property type="match status" value="2"/>
</dbReference>
<name>A0A0K2T8W6_LEPSM</name>
<dbReference type="InterPro" id="IPR013766">
    <property type="entry name" value="Thioredoxin_domain"/>
</dbReference>
<dbReference type="InterPro" id="IPR005792">
    <property type="entry name" value="Prot_disulphide_isomerase"/>
</dbReference>
<dbReference type="GO" id="GO:0034976">
    <property type="term" value="P:response to endoplasmic reticulum stress"/>
    <property type="evidence" value="ECO:0007669"/>
    <property type="project" value="TreeGrafter"/>
</dbReference>
<comment type="catalytic activity">
    <reaction evidence="1 13">
        <text>Catalyzes the rearrangement of -S-S- bonds in proteins.</text>
        <dbReference type="EC" id="5.3.4.1"/>
    </reaction>
</comment>
<dbReference type="Gene3D" id="3.40.30.10">
    <property type="entry name" value="Glutaredoxin"/>
    <property type="match status" value="4"/>
</dbReference>
<dbReference type="Pfam" id="PF00085">
    <property type="entry name" value="Thioredoxin"/>
    <property type="match status" value="2"/>
</dbReference>
<dbReference type="InterPro" id="IPR017937">
    <property type="entry name" value="Thioredoxin_CS"/>
</dbReference>